<dbReference type="PANTHER" id="PTHR10353">
    <property type="entry name" value="GLYCOSYL HYDROLASE"/>
    <property type="match status" value="1"/>
</dbReference>
<dbReference type="PRINTS" id="PR00131">
    <property type="entry name" value="GLHYDRLASE1"/>
</dbReference>
<evidence type="ECO:0000256" key="2">
    <source>
        <dbReference type="RuleBase" id="RU003690"/>
    </source>
</evidence>
<evidence type="ECO:0000256" key="1">
    <source>
        <dbReference type="ARBA" id="ARBA00010838"/>
    </source>
</evidence>
<comment type="caution">
    <text evidence="3">The sequence shown here is derived from an EMBL/GenBank/DDBJ whole genome shotgun (WGS) entry which is preliminary data.</text>
</comment>
<dbReference type="GO" id="GO:0008422">
    <property type="term" value="F:beta-glucosidase activity"/>
    <property type="evidence" value="ECO:0007669"/>
    <property type="project" value="TreeGrafter"/>
</dbReference>
<comment type="similarity">
    <text evidence="1 2">Belongs to the glycosyl hydrolase 1 family.</text>
</comment>
<gene>
    <name evidence="3" type="ORF">IFM89_000301</name>
</gene>
<evidence type="ECO:0008006" key="5">
    <source>
        <dbReference type="Google" id="ProtNLM"/>
    </source>
</evidence>
<dbReference type="Proteomes" id="UP000631114">
    <property type="component" value="Unassembled WGS sequence"/>
</dbReference>
<accession>A0A835HC13</accession>
<organism evidence="3 4">
    <name type="scientific">Coptis chinensis</name>
    <dbReference type="NCBI Taxonomy" id="261450"/>
    <lineage>
        <taxon>Eukaryota</taxon>
        <taxon>Viridiplantae</taxon>
        <taxon>Streptophyta</taxon>
        <taxon>Embryophyta</taxon>
        <taxon>Tracheophyta</taxon>
        <taxon>Spermatophyta</taxon>
        <taxon>Magnoliopsida</taxon>
        <taxon>Ranunculales</taxon>
        <taxon>Ranunculaceae</taxon>
        <taxon>Coptidoideae</taxon>
        <taxon>Coptis</taxon>
    </lineage>
</organism>
<sequence length="433" mass="49513">MALSLLSKVVSPQSPSLSPLTHLYTGNNVLVGQVRVSTLKSSTRYLRHSISCDLKRKIVSPIVDGVKDIVNVVSEVDLVKRRDFPPEFLFGASTSALQLLFPPKLDFRDDFKDFAEICYKNFGDKVKHWTTINEPQLFGKYGYRVSLSPAGDNATDPYDAAHHIILAHATAAKLYKEKYQAKQGGEIGISIVGQWFKPHSERPQDIEAAERANAFMVGWFMDPIVYGDYPFVMRALVRDHLPHFTDEQKELVRGSYDFIGVNYYTSRYAKDIPMEPGHNYPTSDSYQHVEEKKDRHNRPIGYPPPGGNPDILIYPQGLKEVLIHIKERYSDPKIFITENGVPEGRDDKIPLEEALKDDHRIEVILGHLDAVREAMKSGVNVNGYFVWALMDCMEMGSMYNIRFGLYFTDYNDNNKRYPKKSAKWLSDFLKKRH</sequence>
<dbReference type="AlphaFoldDB" id="A0A835HC13"/>
<dbReference type="InterPro" id="IPR017853">
    <property type="entry name" value="GH"/>
</dbReference>
<dbReference type="Gene3D" id="3.20.20.80">
    <property type="entry name" value="Glycosidases"/>
    <property type="match status" value="1"/>
</dbReference>
<evidence type="ECO:0000313" key="3">
    <source>
        <dbReference type="EMBL" id="KAF9595383.1"/>
    </source>
</evidence>
<dbReference type="OrthoDB" id="65569at2759"/>
<keyword evidence="4" id="KW-1185">Reference proteome</keyword>
<dbReference type="EMBL" id="JADFTS010000007">
    <property type="protein sequence ID" value="KAF9595383.1"/>
    <property type="molecule type" value="Genomic_DNA"/>
</dbReference>
<dbReference type="PANTHER" id="PTHR10353:SF154">
    <property type="entry name" value="BETA-GLUCOSIDASE 9-RELATED"/>
    <property type="match status" value="1"/>
</dbReference>
<dbReference type="SUPFAM" id="SSF51445">
    <property type="entry name" value="(Trans)glycosidases"/>
    <property type="match status" value="1"/>
</dbReference>
<proteinExistence type="inferred from homology"/>
<protein>
    <recommendedName>
        <fullName evidence="5">Beta-glucosidase</fullName>
    </recommendedName>
</protein>
<dbReference type="Pfam" id="PF00232">
    <property type="entry name" value="Glyco_hydro_1"/>
    <property type="match status" value="1"/>
</dbReference>
<evidence type="ECO:0000313" key="4">
    <source>
        <dbReference type="Proteomes" id="UP000631114"/>
    </source>
</evidence>
<dbReference type="GO" id="GO:0005975">
    <property type="term" value="P:carbohydrate metabolic process"/>
    <property type="evidence" value="ECO:0007669"/>
    <property type="project" value="InterPro"/>
</dbReference>
<dbReference type="InterPro" id="IPR001360">
    <property type="entry name" value="Glyco_hydro_1"/>
</dbReference>
<reference evidence="3 4" key="1">
    <citation type="submission" date="2020-10" db="EMBL/GenBank/DDBJ databases">
        <title>The Coptis chinensis genome and diversification of protoberbering-type alkaloids.</title>
        <authorList>
            <person name="Wang B."/>
            <person name="Shu S."/>
            <person name="Song C."/>
            <person name="Liu Y."/>
        </authorList>
    </citation>
    <scope>NUCLEOTIDE SEQUENCE [LARGE SCALE GENOMIC DNA]</scope>
    <source>
        <strain evidence="3">HL-2020</strain>
        <tissue evidence="3">Leaf</tissue>
    </source>
</reference>
<name>A0A835HC13_9MAGN</name>